<protein>
    <recommendedName>
        <fullName evidence="3">Fungal N-terminal domain-containing protein</fullName>
    </recommendedName>
</protein>
<feature type="non-terminal residue" evidence="1">
    <location>
        <position position="215"/>
    </location>
</feature>
<dbReference type="EMBL" id="JAGMUV010000022">
    <property type="protein sequence ID" value="KAH7124414.1"/>
    <property type="molecule type" value="Genomic_DNA"/>
</dbReference>
<reference evidence="1" key="1">
    <citation type="journal article" date="2021" name="Nat. Commun.">
        <title>Genetic determinants of endophytism in the Arabidopsis root mycobiome.</title>
        <authorList>
            <person name="Mesny F."/>
            <person name="Miyauchi S."/>
            <person name="Thiergart T."/>
            <person name="Pickel B."/>
            <person name="Atanasova L."/>
            <person name="Karlsson M."/>
            <person name="Huettel B."/>
            <person name="Barry K.W."/>
            <person name="Haridas S."/>
            <person name="Chen C."/>
            <person name="Bauer D."/>
            <person name="Andreopoulos W."/>
            <person name="Pangilinan J."/>
            <person name="LaButti K."/>
            <person name="Riley R."/>
            <person name="Lipzen A."/>
            <person name="Clum A."/>
            <person name="Drula E."/>
            <person name="Henrissat B."/>
            <person name="Kohler A."/>
            <person name="Grigoriev I.V."/>
            <person name="Martin F.M."/>
            <person name="Hacquard S."/>
        </authorList>
    </citation>
    <scope>NUCLEOTIDE SEQUENCE</scope>
    <source>
        <strain evidence="1">MPI-CAGE-AT-0147</strain>
    </source>
</reference>
<accession>A0A9P9IMA8</accession>
<organism evidence="1 2">
    <name type="scientific">Dactylonectria macrodidyma</name>
    <dbReference type="NCBI Taxonomy" id="307937"/>
    <lineage>
        <taxon>Eukaryota</taxon>
        <taxon>Fungi</taxon>
        <taxon>Dikarya</taxon>
        <taxon>Ascomycota</taxon>
        <taxon>Pezizomycotina</taxon>
        <taxon>Sordariomycetes</taxon>
        <taxon>Hypocreomycetidae</taxon>
        <taxon>Hypocreales</taxon>
        <taxon>Nectriaceae</taxon>
        <taxon>Dactylonectria</taxon>
    </lineage>
</organism>
<evidence type="ECO:0000313" key="1">
    <source>
        <dbReference type="EMBL" id="KAH7124414.1"/>
    </source>
</evidence>
<gene>
    <name evidence="1" type="ORF">EDB81DRAFT_731324</name>
</gene>
<dbReference type="OrthoDB" id="5817230at2759"/>
<keyword evidence="2" id="KW-1185">Reference proteome</keyword>
<sequence length="215" mass="24297">MADPITIIGAAGAVANIIDVLGKTISTIGELRSQWQDADLAVLNLESQLAALNTALNKIKAWTESSFEDPHHQLVMDLDRCVVCCRTLINKIDVEVSQFQTTAENRLDVASKFRLLLKTKDFENVQRMIEQQTGAFTLLLTAANTTIISEQKEILQQSQTRRMFKKMQSDTESLYVHRDVDSLMTSYTATSISSSKRSILFEFDPELFVSRIYQR</sequence>
<proteinExistence type="predicted"/>
<dbReference type="Proteomes" id="UP000738349">
    <property type="component" value="Unassembled WGS sequence"/>
</dbReference>
<evidence type="ECO:0008006" key="3">
    <source>
        <dbReference type="Google" id="ProtNLM"/>
    </source>
</evidence>
<comment type="caution">
    <text evidence="1">The sequence shown here is derived from an EMBL/GenBank/DDBJ whole genome shotgun (WGS) entry which is preliminary data.</text>
</comment>
<dbReference type="AlphaFoldDB" id="A0A9P9IMA8"/>
<evidence type="ECO:0000313" key="2">
    <source>
        <dbReference type="Proteomes" id="UP000738349"/>
    </source>
</evidence>
<name>A0A9P9IMA8_9HYPO</name>